<evidence type="ECO:0000313" key="8">
    <source>
        <dbReference type="Ensembl" id="ENSACLP00000014735.1"/>
    </source>
</evidence>
<dbReference type="GeneID" id="113019334"/>
<keyword evidence="5" id="KW-0128">Catecholamine metabolism</keyword>
<organism evidence="8 9">
    <name type="scientific">Astatotilapia calliptera</name>
    <name type="common">Eastern happy</name>
    <name type="synonym">Chromis callipterus</name>
    <dbReference type="NCBI Taxonomy" id="8154"/>
    <lineage>
        <taxon>Eukaryota</taxon>
        <taxon>Metazoa</taxon>
        <taxon>Chordata</taxon>
        <taxon>Craniata</taxon>
        <taxon>Vertebrata</taxon>
        <taxon>Euteleostomi</taxon>
        <taxon>Actinopterygii</taxon>
        <taxon>Neopterygii</taxon>
        <taxon>Teleostei</taxon>
        <taxon>Neoteleostei</taxon>
        <taxon>Acanthomorphata</taxon>
        <taxon>Ovalentaria</taxon>
        <taxon>Cichlomorphae</taxon>
        <taxon>Cichliformes</taxon>
        <taxon>Cichlidae</taxon>
        <taxon>African cichlids</taxon>
        <taxon>Pseudocrenilabrinae</taxon>
        <taxon>Haplochromini</taxon>
        <taxon>Astatotilapia</taxon>
    </lineage>
</organism>
<evidence type="ECO:0000256" key="5">
    <source>
        <dbReference type="ARBA" id="ARBA00022939"/>
    </source>
</evidence>
<evidence type="ECO:0000313" key="9">
    <source>
        <dbReference type="Proteomes" id="UP000265100"/>
    </source>
</evidence>
<dbReference type="GeneTree" id="ENSGT00940000157101"/>
<dbReference type="GO" id="GO:0008146">
    <property type="term" value="F:sulfotransferase activity"/>
    <property type="evidence" value="ECO:0007669"/>
    <property type="project" value="InterPro"/>
</dbReference>
<dbReference type="Proteomes" id="UP000265100">
    <property type="component" value="Chromosome 3"/>
</dbReference>
<evidence type="ECO:0000256" key="4">
    <source>
        <dbReference type="ARBA" id="ARBA00022679"/>
    </source>
</evidence>
<dbReference type="Bgee" id="ENSACLG00000010044">
    <property type="expression patterns" value="Expressed in testis and 6 other cell types or tissues"/>
</dbReference>
<protein>
    <recommendedName>
        <fullName evidence="6">Sulfotransferase</fullName>
        <ecNumber evidence="6">2.8.2.-</ecNumber>
    </recommendedName>
</protein>
<reference evidence="8 9" key="2">
    <citation type="submission" date="2023-03" db="EMBL/GenBank/DDBJ databases">
        <authorList>
            <consortium name="Wellcome Sanger Institute Data Sharing"/>
        </authorList>
    </citation>
    <scope>NUCLEOTIDE SEQUENCE [LARGE SCALE GENOMIC DNA]</scope>
</reference>
<evidence type="ECO:0000256" key="1">
    <source>
        <dbReference type="ARBA" id="ARBA00004496"/>
    </source>
</evidence>
<dbReference type="GO" id="GO:0006805">
    <property type="term" value="P:xenobiotic metabolic process"/>
    <property type="evidence" value="ECO:0007669"/>
    <property type="project" value="UniProtKB-ARBA"/>
</dbReference>
<dbReference type="GO" id="GO:0006584">
    <property type="term" value="P:catecholamine metabolic process"/>
    <property type="evidence" value="ECO:0007669"/>
    <property type="project" value="UniProtKB-KW"/>
</dbReference>
<dbReference type="OMA" id="VPLMCHI"/>
<evidence type="ECO:0000256" key="6">
    <source>
        <dbReference type="RuleBase" id="RU361155"/>
    </source>
</evidence>
<dbReference type="Gene3D" id="3.40.50.300">
    <property type="entry name" value="P-loop containing nucleotide triphosphate hydrolases"/>
    <property type="match status" value="1"/>
</dbReference>
<dbReference type="Ensembl" id="ENSACLT00000077223.1">
    <property type="protein sequence ID" value="ENSACLP00000060965.1"/>
    <property type="gene ID" value="ENSACLG00000010044.2"/>
</dbReference>
<dbReference type="AlphaFoldDB" id="A0A3P8PCK6"/>
<dbReference type="Ensembl" id="ENSACLT00000015087.2">
    <property type="protein sequence ID" value="ENSACLP00000014735.1"/>
    <property type="gene ID" value="ENSACLG00000010044.2"/>
</dbReference>
<dbReference type="PANTHER" id="PTHR11783">
    <property type="entry name" value="SULFOTRANSFERASE SULT"/>
    <property type="match status" value="1"/>
</dbReference>
<dbReference type="GO" id="GO:0005737">
    <property type="term" value="C:cytoplasm"/>
    <property type="evidence" value="ECO:0007669"/>
    <property type="project" value="UniProtKB-SubCell"/>
</dbReference>
<feature type="domain" description="Sulfotransferase" evidence="7">
    <location>
        <begin position="51"/>
        <end position="301"/>
    </location>
</feature>
<accession>A0A3P8PCK6</accession>
<dbReference type="InterPro" id="IPR027417">
    <property type="entry name" value="P-loop_NTPase"/>
</dbReference>
<reference evidence="8 9" key="1">
    <citation type="submission" date="2018-05" db="EMBL/GenBank/DDBJ databases">
        <authorList>
            <person name="Datahose"/>
        </authorList>
    </citation>
    <scope>NUCLEOTIDE SEQUENCE</scope>
</reference>
<dbReference type="InterPro" id="IPR000863">
    <property type="entry name" value="Sulfotransferase_dom"/>
</dbReference>
<reference evidence="8" key="3">
    <citation type="submission" date="2025-05" db="UniProtKB">
        <authorList>
            <consortium name="Ensembl"/>
        </authorList>
    </citation>
    <scope>IDENTIFICATION</scope>
</reference>
<dbReference type="RefSeq" id="XP_026018749.1">
    <property type="nucleotide sequence ID" value="XM_026162964.1"/>
</dbReference>
<keyword evidence="4 6" id="KW-0808">Transferase</keyword>
<evidence type="ECO:0000256" key="2">
    <source>
        <dbReference type="ARBA" id="ARBA00005771"/>
    </source>
</evidence>
<dbReference type="STRING" id="8154.ENSACLP00000014735"/>
<sequence>MSEEKEMTFYEAIHKASSSITRFPLIPVRGVPLMNYIANNWDSIWAFRPDPSDLLIAAYPKAGTTWTQEIVDLLLHNGDAEACKRAPTPVRNPFLELFSPPPIPSGLDLLEKMDPPRVIKTHLPFQLVPPGFWENKCKVIYVARNAKDNLVSYYYFDLMNQSQPEPGPFGGYIHKFMQGELSWGSWYDHVKGYWLEREKRNILYLFYEDMKENPRREVERIMKYLDLSVSDEVVSQIVELTSFKNMKENPMANYSCVPSVVFDKSISPFMRKGEVGDWKNHFTAEQSKLFDEDYEKQMKDVDIPFRTLI</sequence>
<dbReference type="FunFam" id="3.40.50.300:FF:000433">
    <property type="entry name" value="Estrogen sulfotransferase"/>
    <property type="match status" value="1"/>
</dbReference>
<name>A0A3P8PCK6_ASTCA</name>
<keyword evidence="9" id="KW-1185">Reference proteome</keyword>
<evidence type="ECO:0000259" key="7">
    <source>
        <dbReference type="Pfam" id="PF00685"/>
    </source>
</evidence>
<keyword evidence="3" id="KW-0963">Cytoplasm</keyword>
<dbReference type="SUPFAM" id="SSF52540">
    <property type="entry name" value="P-loop containing nucleoside triphosphate hydrolases"/>
    <property type="match status" value="1"/>
</dbReference>
<evidence type="ECO:0000256" key="3">
    <source>
        <dbReference type="ARBA" id="ARBA00022490"/>
    </source>
</evidence>
<dbReference type="Pfam" id="PF00685">
    <property type="entry name" value="Sulfotransfer_1"/>
    <property type="match status" value="1"/>
</dbReference>
<dbReference type="EC" id="2.8.2.-" evidence="6"/>
<comment type="subcellular location">
    <subcellularLocation>
        <location evidence="1">Cytoplasm</location>
    </subcellularLocation>
</comment>
<comment type="similarity">
    <text evidence="2 6">Belongs to the sulfotransferase 1 family.</text>
</comment>
<proteinExistence type="inferred from homology"/>